<evidence type="ECO:0000259" key="1">
    <source>
        <dbReference type="PROSITE" id="PS50222"/>
    </source>
</evidence>
<dbReference type="GO" id="GO:0005509">
    <property type="term" value="F:calcium ion binding"/>
    <property type="evidence" value="ECO:0007669"/>
    <property type="project" value="InterPro"/>
</dbReference>
<gene>
    <name evidence="2" type="ORF">CEXT_216191</name>
</gene>
<evidence type="ECO:0000313" key="2">
    <source>
        <dbReference type="EMBL" id="GIY99028.1"/>
    </source>
</evidence>
<evidence type="ECO:0000313" key="3">
    <source>
        <dbReference type="Proteomes" id="UP001054945"/>
    </source>
</evidence>
<dbReference type="PROSITE" id="PS50222">
    <property type="entry name" value="EF_HAND_2"/>
    <property type="match status" value="1"/>
</dbReference>
<keyword evidence="3" id="KW-1185">Reference proteome</keyword>
<sequence>MRFAPCPSHCGLLFLPSFDWPVIVGHPFSCKSKPPSRAAVAVKEVVELIERLDPNQHGVVTFADFCRGVQSTLQVKGINVEEAALREQQVSRFLPCMHS</sequence>
<protein>
    <recommendedName>
        <fullName evidence="1">EF-hand domain-containing protein</fullName>
    </recommendedName>
</protein>
<dbReference type="EMBL" id="BPLR01000994">
    <property type="protein sequence ID" value="GIY99028.1"/>
    <property type="molecule type" value="Genomic_DNA"/>
</dbReference>
<name>A0AAV4XWR5_CAEEX</name>
<comment type="caution">
    <text evidence="2">The sequence shown here is derived from an EMBL/GenBank/DDBJ whole genome shotgun (WGS) entry which is preliminary data.</text>
</comment>
<reference evidence="2 3" key="1">
    <citation type="submission" date="2021-06" db="EMBL/GenBank/DDBJ databases">
        <title>Caerostris extrusa draft genome.</title>
        <authorList>
            <person name="Kono N."/>
            <person name="Arakawa K."/>
        </authorList>
    </citation>
    <scope>NUCLEOTIDE SEQUENCE [LARGE SCALE GENOMIC DNA]</scope>
</reference>
<dbReference type="InterPro" id="IPR002048">
    <property type="entry name" value="EF_hand_dom"/>
</dbReference>
<feature type="domain" description="EF-hand" evidence="1">
    <location>
        <begin position="40"/>
        <end position="75"/>
    </location>
</feature>
<proteinExistence type="predicted"/>
<dbReference type="AlphaFoldDB" id="A0AAV4XWR5"/>
<accession>A0AAV4XWR5</accession>
<organism evidence="2 3">
    <name type="scientific">Caerostris extrusa</name>
    <name type="common">Bark spider</name>
    <name type="synonym">Caerostris bankana</name>
    <dbReference type="NCBI Taxonomy" id="172846"/>
    <lineage>
        <taxon>Eukaryota</taxon>
        <taxon>Metazoa</taxon>
        <taxon>Ecdysozoa</taxon>
        <taxon>Arthropoda</taxon>
        <taxon>Chelicerata</taxon>
        <taxon>Arachnida</taxon>
        <taxon>Araneae</taxon>
        <taxon>Araneomorphae</taxon>
        <taxon>Entelegynae</taxon>
        <taxon>Araneoidea</taxon>
        <taxon>Araneidae</taxon>
        <taxon>Caerostris</taxon>
    </lineage>
</organism>
<dbReference type="Proteomes" id="UP001054945">
    <property type="component" value="Unassembled WGS sequence"/>
</dbReference>